<evidence type="ECO:0000313" key="3">
    <source>
        <dbReference type="Proteomes" id="UP000654918"/>
    </source>
</evidence>
<comment type="caution">
    <text evidence="2">The sequence shown here is derived from an EMBL/GenBank/DDBJ whole genome shotgun (WGS) entry which is preliminary data.</text>
</comment>
<reference evidence="2" key="1">
    <citation type="journal article" date="2020" name="Phytopathology">
        <title>Genome Sequence Resources of Colletotrichum truncatum, C. plurivorum, C. musicola, and C. sojae: Four Species Pathogenic to Soybean (Glycine max).</title>
        <authorList>
            <person name="Rogerio F."/>
            <person name="Boufleur T.R."/>
            <person name="Ciampi-Guillardi M."/>
            <person name="Sukno S.A."/>
            <person name="Thon M.R."/>
            <person name="Massola Junior N.S."/>
            <person name="Baroncelli R."/>
        </authorList>
    </citation>
    <scope>NUCLEOTIDE SEQUENCE</scope>
    <source>
        <strain evidence="2">LFN00145</strain>
    </source>
</reference>
<evidence type="ECO:0000313" key="2">
    <source>
        <dbReference type="EMBL" id="KAF6822558.1"/>
    </source>
</evidence>
<dbReference type="AlphaFoldDB" id="A0A8H6N7I6"/>
<protein>
    <submittedName>
        <fullName evidence="2">Uncharacterized protein</fullName>
    </submittedName>
</protein>
<name>A0A8H6N7I6_9PEZI</name>
<gene>
    <name evidence="2" type="ORF">CPLU01_11928</name>
</gene>
<evidence type="ECO:0000256" key="1">
    <source>
        <dbReference type="SAM" id="MobiDB-lite"/>
    </source>
</evidence>
<dbReference type="Proteomes" id="UP000654918">
    <property type="component" value="Unassembled WGS sequence"/>
</dbReference>
<organism evidence="2 3">
    <name type="scientific">Colletotrichum plurivorum</name>
    <dbReference type="NCBI Taxonomy" id="2175906"/>
    <lineage>
        <taxon>Eukaryota</taxon>
        <taxon>Fungi</taxon>
        <taxon>Dikarya</taxon>
        <taxon>Ascomycota</taxon>
        <taxon>Pezizomycotina</taxon>
        <taxon>Sordariomycetes</taxon>
        <taxon>Hypocreomycetidae</taxon>
        <taxon>Glomerellales</taxon>
        <taxon>Glomerellaceae</taxon>
        <taxon>Colletotrichum</taxon>
        <taxon>Colletotrichum orchidearum species complex</taxon>
    </lineage>
</organism>
<dbReference type="EMBL" id="WIGO01000233">
    <property type="protein sequence ID" value="KAF6822558.1"/>
    <property type="molecule type" value="Genomic_DNA"/>
</dbReference>
<feature type="region of interest" description="Disordered" evidence="1">
    <location>
        <begin position="36"/>
        <end position="60"/>
    </location>
</feature>
<feature type="region of interest" description="Disordered" evidence="1">
    <location>
        <begin position="1"/>
        <end position="21"/>
    </location>
</feature>
<sequence length="501" mass="56351">MEPPSFQWGPNVPNAQPDDSWMETFFDFDGCTLGPEHYLAEHSDPTAQSTTSSPPPPPEKILYPVPNLRVGEQAPTTMDPKDMHIDNSFLYEDSFSDDPVRFYHDRHAQNSPIGQPVPEADGIARAPTSHPAGAVSHVLDAKGHGNKCFRCLARGIQCMEDPEHKPACKRCSKDYPGWPQACIRRGLTTIATKSARDRFASLGNYLSPAEPEDLISCSIELSFSSEKAHKPLKLTLQEYVSGTEKTVIIERYGLLPKDMVEWSEQMIDDNDPDSFEVAIEDFVKCYSQPVRTAMQEPIEELERPLTELLDKVHSLKAMCRIILCDEYTIVKSNGVPTSQPLAPGPKAELRSIACSTLKTIESDVLAELDRYLGSKIDADQGKLKTGQESRPALWATFWQLIFVYDHLLGCSHNADLEFLLKTVSLFYSSVFYIKGNLRMTPQDFYSTGQTGVSRAFKHVMSLRKSYFHRVKDDDKDIYHLIPYSVDQELKLLKLTTHSAPE</sequence>
<keyword evidence="3" id="KW-1185">Reference proteome</keyword>
<proteinExistence type="predicted"/>
<accession>A0A8H6N7I6</accession>